<evidence type="ECO:0000256" key="1">
    <source>
        <dbReference type="SAM" id="MobiDB-lite"/>
    </source>
</evidence>
<protein>
    <submittedName>
        <fullName evidence="3">SRF-dependent transcription regulation-associated protein</fullName>
    </submittedName>
</protein>
<evidence type="ECO:0000313" key="2">
    <source>
        <dbReference type="Proteomes" id="UP000095287"/>
    </source>
</evidence>
<organism evidence="2 3">
    <name type="scientific">Steinernema glaseri</name>
    <dbReference type="NCBI Taxonomy" id="37863"/>
    <lineage>
        <taxon>Eukaryota</taxon>
        <taxon>Metazoa</taxon>
        <taxon>Ecdysozoa</taxon>
        <taxon>Nematoda</taxon>
        <taxon>Chromadorea</taxon>
        <taxon>Rhabditida</taxon>
        <taxon>Tylenchina</taxon>
        <taxon>Panagrolaimomorpha</taxon>
        <taxon>Strongyloidoidea</taxon>
        <taxon>Steinernematidae</taxon>
        <taxon>Steinernema</taxon>
    </lineage>
</organism>
<proteinExistence type="predicted"/>
<feature type="region of interest" description="Disordered" evidence="1">
    <location>
        <begin position="179"/>
        <end position="210"/>
    </location>
</feature>
<reference evidence="3" key="1">
    <citation type="submission" date="2016-11" db="UniProtKB">
        <authorList>
            <consortium name="WormBaseParasite"/>
        </authorList>
    </citation>
    <scope>IDENTIFICATION</scope>
</reference>
<dbReference type="WBParaSite" id="L893_g23238.t1">
    <property type="protein sequence ID" value="L893_g23238.t1"/>
    <property type="gene ID" value="L893_g23238"/>
</dbReference>
<sequence length="254" mass="29122">MDGEDPTQDSRDDRANPQKRPSGSHDKKEPVIDEECFNKLLSLEDDGDKPESVSSSSNVSDLTSDSALKSFSEEAEPAPLKPIAKAPQVAEKPKSKKKRQTSKSKNTASAERKLDKEQYRRKPKKERFEELRNIRRAMLDKFKKKPKAEAEPQRYERGKKALFSIISVTIPVGFHMAHEETKQGRVKYRNTKSNKDSEEKTQDSLIEEPSTRHKLINRMERFKSNVINRFKVRKSNAKELPKATSEVPVTDIKK</sequence>
<feature type="compositionally biased region" description="Basic and acidic residues" evidence="1">
    <location>
        <begin position="110"/>
        <end position="132"/>
    </location>
</feature>
<keyword evidence="2" id="KW-1185">Reference proteome</keyword>
<accession>A0A1I7Z658</accession>
<feature type="region of interest" description="Disordered" evidence="1">
    <location>
        <begin position="1"/>
        <end position="132"/>
    </location>
</feature>
<feature type="compositionally biased region" description="Basic and acidic residues" evidence="1">
    <location>
        <begin position="193"/>
        <end position="202"/>
    </location>
</feature>
<evidence type="ECO:0000313" key="3">
    <source>
        <dbReference type="WBParaSite" id="L893_g23238.t1"/>
    </source>
</evidence>
<feature type="compositionally biased region" description="Low complexity" evidence="1">
    <location>
        <begin position="52"/>
        <end position="66"/>
    </location>
</feature>
<dbReference type="Proteomes" id="UP000095287">
    <property type="component" value="Unplaced"/>
</dbReference>
<name>A0A1I7Z658_9BILA</name>
<dbReference type="AlphaFoldDB" id="A0A1I7Z658"/>